<evidence type="ECO:0000313" key="4">
    <source>
        <dbReference type="Ensembl" id="ENSPMAP00000001079.1"/>
    </source>
</evidence>
<dbReference type="PANTHER" id="PTHR22625">
    <property type="entry name" value="PLEXIN"/>
    <property type="match status" value="1"/>
</dbReference>
<dbReference type="GeneTree" id="ENSGT01150000286928"/>
<protein>
    <recommendedName>
        <fullName evidence="3">Plexin cytoplasmic RasGAP domain-containing protein</fullName>
    </recommendedName>
</protein>
<dbReference type="HOGENOM" id="CLU_1744792_0_0_1"/>
<dbReference type="Ensembl" id="ENSPMAT00000001083.1">
    <property type="protein sequence ID" value="ENSPMAP00000001079.1"/>
    <property type="gene ID" value="ENSPMAG00000000972.1"/>
</dbReference>
<dbReference type="STRING" id="7757.ENSPMAP00000001079"/>
<sequence length="150" mass="16759">QVRVGGNEQSPGMVHIYSDSLLSLPTIVGIAVGGGLLIFIIVAVLIAYKRKSKESDLTLRRLQMQMDNLESRVALECKEAFAELQTDINELTSDLDGTGIPFLDYRTYAMRVLFPGIEEHPVLKELEVPGNRQESVEKEIKQFGQLLNNK</sequence>
<keyword evidence="2" id="KW-1133">Transmembrane helix</keyword>
<dbReference type="Gene3D" id="1.10.506.10">
    <property type="entry name" value="GTPase Activation - p120gap, domain 1"/>
    <property type="match status" value="1"/>
</dbReference>
<reference evidence="4" key="2">
    <citation type="submission" date="2025-09" db="UniProtKB">
        <authorList>
            <consortium name="Ensembl"/>
        </authorList>
    </citation>
    <scope>IDENTIFICATION</scope>
</reference>
<dbReference type="GO" id="GO:0002116">
    <property type="term" value="C:semaphorin receptor complex"/>
    <property type="evidence" value="ECO:0007669"/>
    <property type="project" value="TreeGrafter"/>
</dbReference>
<evidence type="ECO:0000256" key="2">
    <source>
        <dbReference type="SAM" id="Phobius"/>
    </source>
</evidence>
<dbReference type="InterPro" id="IPR013548">
    <property type="entry name" value="Plexin_cytoplasmic_RasGAP_dom"/>
</dbReference>
<dbReference type="GO" id="GO:0017154">
    <property type="term" value="F:semaphorin receptor activity"/>
    <property type="evidence" value="ECO:0007669"/>
    <property type="project" value="InterPro"/>
</dbReference>
<dbReference type="GO" id="GO:0005886">
    <property type="term" value="C:plasma membrane"/>
    <property type="evidence" value="ECO:0007669"/>
    <property type="project" value="TreeGrafter"/>
</dbReference>
<accession>S4R799</accession>
<keyword evidence="2" id="KW-0812">Transmembrane</keyword>
<dbReference type="PANTHER" id="PTHR22625:SF70">
    <property type="entry name" value="PLEXIN A, ISOFORM A"/>
    <property type="match status" value="1"/>
</dbReference>
<reference evidence="4" key="1">
    <citation type="submission" date="2025-08" db="UniProtKB">
        <authorList>
            <consortium name="Ensembl"/>
        </authorList>
    </citation>
    <scope>IDENTIFICATION</scope>
</reference>
<organism evidence="4">
    <name type="scientific">Petromyzon marinus</name>
    <name type="common">Sea lamprey</name>
    <dbReference type="NCBI Taxonomy" id="7757"/>
    <lineage>
        <taxon>Eukaryota</taxon>
        <taxon>Metazoa</taxon>
        <taxon>Chordata</taxon>
        <taxon>Craniata</taxon>
        <taxon>Vertebrata</taxon>
        <taxon>Cyclostomata</taxon>
        <taxon>Hyperoartia</taxon>
        <taxon>Petromyzontiformes</taxon>
        <taxon>Petromyzontidae</taxon>
        <taxon>Petromyzon</taxon>
    </lineage>
</organism>
<name>S4R799_PETMA</name>
<feature type="coiled-coil region" evidence="1">
    <location>
        <begin position="52"/>
        <end position="79"/>
    </location>
</feature>
<proteinExistence type="predicted"/>
<feature type="transmembrane region" description="Helical" evidence="2">
    <location>
        <begin position="27"/>
        <end position="48"/>
    </location>
</feature>
<dbReference type="AlphaFoldDB" id="S4R799"/>
<evidence type="ECO:0000259" key="3">
    <source>
        <dbReference type="Pfam" id="PF08337"/>
    </source>
</evidence>
<keyword evidence="1" id="KW-0175">Coiled coil</keyword>
<feature type="domain" description="Plexin cytoplasmic RasGAP" evidence="3">
    <location>
        <begin position="99"/>
        <end position="150"/>
    </location>
</feature>
<dbReference type="InterPro" id="IPR008936">
    <property type="entry name" value="Rho_GTPase_activation_prot"/>
</dbReference>
<dbReference type="Pfam" id="PF08337">
    <property type="entry name" value="Plexin_cytopl"/>
    <property type="match status" value="1"/>
</dbReference>
<dbReference type="InterPro" id="IPR031148">
    <property type="entry name" value="Plexin"/>
</dbReference>
<keyword evidence="2" id="KW-0472">Membrane</keyword>
<evidence type="ECO:0000256" key="1">
    <source>
        <dbReference type="SAM" id="Coils"/>
    </source>
</evidence>
<dbReference type="GO" id="GO:0030334">
    <property type="term" value="P:regulation of cell migration"/>
    <property type="evidence" value="ECO:0007669"/>
    <property type="project" value="TreeGrafter"/>
</dbReference>